<evidence type="ECO:0000256" key="10">
    <source>
        <dbReference type="ARBA" id="ARBA00049131"/>
    </source>
</evidence>
<dbReference type="GO" id="GO:0042279">
    <property type="term" value="F:nitrite reductase (cytochrome, ammonia-forming) activity"/>
    <property type="evidence" value="ECO:0007669"/>
    <property type="project" value="UniProtKB-EC"/>
</dbReference>
<evidence type="ECO:0000256" key="2">
    <source>
        <dbReference type="ARBA" id="ARBA00009288"/>
    </source>
</evidence>
<sequence length="402" mass="45843">MNKKIIATLSAIVLAVSLSSCSNDSEIKTAEDYKDTYPDIYATYKANEDMSETKFGGSVQVDYLEAHPNLRTYYDGYGFAKQYDRARGHVYALEDAINTKRPKPGASCLACKTIDFVKALEKDGIDVNSMDFDQFVKDHPKMQTISCADCHLDTPGKIQVTRDHFKKQIDQGNVNGNNTKADSLTCAQCHVEYYLDPETKEVILPYKYGFETDDMLKYYDEIDFADWEHPQTGAKLLKAQHPEYETMMGSVHDSAGLSCIDCHMPVFENEKGEKFRSHHWTSPLKSKENIKNSCLSCHAGKSEDEMIAWVEEVQKGVYDRTNEVSDELKKFVDLLAKHVKAGDLSDKDKAELQKIHRHAQFKWDFVWVENGEGFHNSKKAHQNLDEAEELVKQGLEILKKYE</sequence>
<gene>
    <name evidence="12" type="ORF">HMPREF1630_02205</name>
</gene>
<dbReference type="Gene3D" id="1.20.140.10">
    <property type="entry name" value="Butyryl-CoA Dehydrogenase, subunit A, domain 3"/>
    <property type="match status" value="1"/>
</dbReference>
<keyword evidence="4" id="KW-0349">Heme</keyword>
<dbReference type="Gene3D" id="1.10.1130.10">
    <property type="entry name" value="Flavocytochrome C3, Chain A"/>
    <property type="match status" value="1"/>
</dbReference>
<dbReference type="PANTHER" id="PTHR30633:SF0">
    <property type="entry name" value="CYTOCHROME C-552"/>
    <property type="match status" value="1"/>
</dbReference>
<accession>A0A095Z8S7</accession>
<keyword evidence="9" id="KW-0408">Iron</keyword>
<evidence type="ECO:0000256" key="6">
    <source>
        <dbReference type="ARBA" id="ARBA00022729"/>
    </source>
</evidence>
<dbReference type="OrthoDB" id="9780421at2"/>
<dbReference type="Pfam" id="PF02335">
    <property type="entry name" value="Cytochrom_C552"/>
    <property type="match status" value="1"/>
</dbReference>
<evidence type="ECO:0000256" key="8">
    <source>
        <dbReference type="ARBA" id="ARBA00023002"/>
    </source>
</evidence>
<evidence type="ECO:0000313" key="12">
    <source>
        <dbReference type="EMBL" id="KGF04854.1"/>
    </source>
</evidence>
<dbReference type="SUPFAM" id="SSF48695">
    <property type="entry name" value="Multiheme cytochromes"/>
    <property type="match status" value="1"/>
</dbReference>
<dbReference type="AlphaFoldDB" id="A0A095Z8S7"/>
<evidence type="ECO:0000256" key="7">
    <source>
        <dbReference type="ARBA" id="ARBA00022837"/>
    </source>
</evidence>
<dbReference type="GO" id="GO:0020037">
    <property type="term" value="F:heme binding"/>
    <property type="evidence" value="ECO:0007669"/>
    <property type="project" value="TreeGrafter"/>
</dbReference>
<dbReference type="InterPro" id="IPR003321">
    <property type="entry name" value="Cyt_c552"/>
</dbReference>
<evidence type="ECO:0000256" key="9">
    <source>
        <dbReference type="ARBA" id="ARBA00023004"/>
    </source>
</evidence>
<reference evidence="12 13" key="1">
    <citation type="submission" date="2014-07" db="EMBL/GenBank/DDBJ databases">
        <authorList>
            <person name="McCorrison J."/>
            <person name="Sanka R."/>
            <person name="Torralba M."/>
            <person name="Gillis M."/>
            <person name="Haft D.H."/>
            <person name="Methe B."/>
            <person name="Sutton G."/>
            <person name="Nelson K.E."/>
        </authorList>
    </citation>
    <scope>NUCLEOTIDE SEQUENCE [LARGE SCALE GENOMIC DNA]</scope>
    <source>
        <strain evidence="12 13">S7-1-13</strain>
    </source>
</reference>
<keyword evidence="5" id="KW-0479">Metal-binding</keyword>
<evidence type="ECO:0000256" key="3">
    <source>
        <dbReference type="ARBA" id="ARBA00011887"/>
    </source>
</evidence>
<comment type="catalytic activity">
    <reaction evidence="10">
        <text>6 Fe(III)-[cytochrome c] + NH4(+) + 2 H2O = 6 Fe(II)-[cytochrome c] + nitrite + 8 H(+)</text>
        <dbReference type="Rhea" id="RHEA:13089"/>
        <dbReference type="Rhea" id="RHEA-COMP:10350"/>
        <dbReference type="Rhea" id="RHEA-COMP:14399"/>
        <dbReference type="ChEBI" id="CHEBI:15377"/>
        <dbReference type="ChEBI" id="CHEBI:15378"/>
        <dbReference type="ChEBI" id="CHEBI:16301"/>
        <dbReference type="ChEBI" id="CHEBI:28938"/>
        <dbReference type="ChEBI" id="CHEBI:29033"/>
        <dbReference type="ChEBI" id="CHEBI:29034"/>
        <dbReference type="EC" id="1.7.2.2"/>
    </reaction>
</comment>
<organism evidence="12 13">
    <name type="scientific">Anaerococcus lactolyticus S7-1-13</name>
    <dbReference type="NCBI Taxonomy" id="1284686"/>
    <lineage>
        <taxon>Bacteria</taxon>
        <taxon>Bacillati</taxon>
        <taxon>Bacillota</taxon>
        <taxon>Tissierellia</taxon>
        <taxon>Tissierellales</taxon>
        <taxon>Peptoniphilaceae</taxon>
        <taxon>Anaerococcus</taxon>
    </lineage>
</organism>
<keyword evidence="6 11" id="KW-0732">Signal</keyword>
<evidence type="ECO:0000256" key="11">
    <source>
        <dbReference type="SAM" id="SignalP"/>
    </source>
</evidence>
<evidence type="ECO:0000256" key="1">
    <source>
        <dbReference type="ARBA" id="ARBA00004196"/>
    </source>
</evidence>
<evidence type="ECO:0000256" key="4">
    <source>
        <dbReference type="ARBA" id="ARBA00022617"/>
    </source>
</evidence>
<comment type="similarity">
    <text evidence="2">Belongs to the cytochrome c-552 family.</text>
</comment>
<dbReference type="RefSeq" id="WP_037326622.1">
    <property type="nucleotide sequence ID" value="NZ_JRMW01000024.1"/>
</dbReference>
<comment type="caution">
    <text evidence="12">The sequence shown here is derived from an EMBL/GenBank/DDBJ whole genome shotgun (WGS) entry which is preliminary data.</text>
</comment>
<dbReference type="GO" id="GO:0046872">
    <property type="term" value="F:metal ion binding"/>
    <property type="evidence" value="ECO:0007669"/>
    <property type="project" value="UniProtKB-KW"/>
</dbReference>
<protein>
    <recommendedName>
        <fullName evidence="3">nitrite reductase (cytochrome; ammonia-forming)</fullName>
        <ecNumber evidence="3">1.7.2.2</ecNumber>
    </recommendedName>
</protein>
<dbReference type="GO" id="GO:0019645">
    <property type="term" value="P:anaerobic electron transport chain"/>
    <property type="evidence" value="ECO:0007669"/>
    <property type="project" value="TreeGrafter"/>
</dbReference>
<comment type="subcellular location">
    <subcellularLocation>
        <location evidence="1">Cell envelope</location>
    </subcellularLocation>
</comment>
<dbReference type="PANTHER" id="PTHR30633">
    <property type="entry name" value="CYTOCHROME C-552 RESPIRATORY NITRITE REDUCTASE"/>
    <property type="match status" value="1"/>
</dbReference>
<dbReference type="InterPro" id="IPR036280">
    <property type="entry name" value="Multihaem_cyt_sf"/>
</dbReference>
<dbReference type="GO" id="GO:0030288">
    <property type="term" value="C:outer membrane-bounded periplasmic space"/>
    <property type="evidence" value="ECO:0007669"/>
    <property type="project" value="TreeGrafter"/>
</dbReference>
<dbReference type="EC" id="1.7.2.2" evidence="3"/>
<proteinExistence type="inferred from homology"/>
<evidence type="ECO:0000256" key="5">
    <source>
        <dbReference type="ARBA" id="ARBA00022723"/>
    </source>
</evidence>
<dbReference type="PIRSF" id="PIRSF000243">
    <property type="entry name" value="Cyt_c552"/>
    <property type="match status" value="1"/>
</dbReference>
<dbReference type="eggNOG" id="COG3303">
    <property type="taxonomic scope" value="Bacteria"/>
</dbReference>
<dbReference type="PROSITE" id="PS51257">
    <property type="entry name" value="PROKAR_LIPOPROTEIN"/>
    <property type="match status" value="1"/>
</dbReference>
<name>A0A095Z8S7_9FIRM</name>
<feature type="chain" id="PRO_5039640191" description="nitrite reductase (cytochrome; ammonia-forming)" evidence="11">
    <location>
        <begin position="23"/>
        <end position="402"/>
    </location>
</feature>
<evidence type="ECO:0000313" key="13">
    <source>
        <dbReference type="Proteomes" id="UP000029579"/>
    </source>
</evidence>
<feature type="signal peptide" evidence="11">
    <location>
        <begin position="1"/>
        <end position="22"/>
    </location>
</feature>
<dbReference type="CDD" id="cd00548">
    <property type="entry name" value="NrfA-like"/>
    <property type="match status" value="1"/>
</dbReference>
<dbReference type="EMBL" id="JRMW01000024">
    <property type="protein sequence ID" value="KGF04854.1"/>
    <property type="molecule type" value="Genomic_DNA"/>
</dbReference>
<dbReference type="Proteomes" id="UP000029579">
    <property type="component" value="Unassembled WGS sequence"/>
</dbReference>
<keyword evidence="7" id="KW-0106">Calcium</keyword>
<keyword evidence="8" id="KW-0560">Oxidoreductase</keyword>